<protein>
    <recommendedName>
        <fullName evidence="8">Abasic site processing protein</fullName>
        <ecNumber evidence="8">3.4.-.-</ecNumber>
    </recommendedName>
</protein>
<keyword evidence="10" id="KW-1185">Reference proteome</keyword>
<dbReference type="GO" id="GO:0006508">
    <property type="term" value="P:proteolysis"/>
    <property type="evidence" value="ECO:0007669"/>
    <property type="project" value="UniProtKB-KW"/>
</dbReference>
<gene>
    <name evidence="9" type="ORF">SAMN05428642_104172</name>
</gene>
<organism evidence="9 10">
    <name type="scientific">Flaviramulus basaltis</name>
    <dbReference type="NCBI Taxonomy" id="369401"/>
    <lineage>
        <taxon>Bacteria</taxon>
        <taxon>Pseudomonadati</taxon>
        <taxon>Bacteroidota</taxon>
        <taxon>Flavobacteriia</taxon>
        <taxon>Flavobacteriales</taxon>
        <taxon>Flavobacteriaceae</taxon>
        <taxon>Flaviramulus</taxon>
    </lineage>
</organism>
<evidence type="ECO:0000256" key="5">
    <source>
        <dbReference type="ARBA" id="ARBA00023124"/>
    </source>
</evidence>
<keyword evidence="2 8" id="KW-0645">Protease</keyword>
<proteinExistence type="inferred from homology"/>
<dbReference type="GO" id="GO:0008233">
    <property type="term" value="F:peptidase activity"/>
    <property type="evidence" value="ECO:0007669"/>
    <property type="project" value="UniProtKB-KW"/>
</dbReference>
<name>A0A1K2IQ34_9FLAO</name>
<dbReference type="PANTHER" id="PTHR13604:SF0">
    <property type="entry name" value="ABASIC SITE PROCESSING PROTEIN HMCES"/>
    <property type="match status" value="1"/>
</dbReference>
<dbReference type="GO" id="GO:0003697">
    <property type="term" value="F:single-stranded DNA binding"/>
    <property type="evidence" value="ECO:0007669"/>
    <property type="project" value="InterPro"/>
</dbReference>
<dbReference type="AlphaFoldDB" id="A0A1K2IQ34"/>
<sequence length="241" mass="28593">MCFHTSNTKTAKENERRFDASFNIPEVFDPYYHFAGYEKRNFYIIKQNEFDNIEPAYWGLMPENLNINERTKYLSEYHTYNARAENIFKSRLYNQFAMNQRCIILSDGFYEPHKVDGSSIPQYCKYKDHGLFAFAGLYSELDDDVYTATIITTIANPFFEKIHNVKKQGTFRMPLVLADYDEVEWLNSDLRQGDIEELLFSFTPKEFEAYPVSQDINYGNRYTNRPDIINKVDYNELNTLF</sequence>
<evidence type="ECO:0000313" key="10">
    <source>
        <dbReference type="Proteomes" id="UP000182544"/>
    </source>
</evidence>
<keyword evidence="4 8" id="KW-0378">Hydrolase</keyword>
<dbReference type="RefSeq" id="WP_072403350.1">
    <property type="nucleotide sequence ID" value="NZ_FPKV01000004.1"/>
</dbReference>
<dbReference type="Gene3D" id="3.90.1680.10">
    <property type="entry name" value="SOS response associated peptidase-like"/>
    <property type="match status" value="1"/>
</dbReference>
<dbReference type="GO" id="GO:0106300">
    <property type="term" value="P:protein-DNA covalent cross-linking repair"/>
    <property type="evidence" value="ECO:0007669"/>
    <property type="project" value="InterPro"/>
</dbReference>
<keyword evidence="7" id="KW-0456">Lyase</keyword>
<dbReference type="PANTHER" id="PTHR13604">
    <property type="entry name" value="DC12-RELATED"/>
    <property type="match status" value="1"/>
</dbReference>
<evidence type="ECO:0000256" key="8">
    <source>
        <dbReference type="RuleBase" id="RU364100"/>
    </source>
</evidence>
<keyword evidence="6" id="KW-0238">DNA-binding</keyword>
<dbReference type="EMBL" id="FPKV01000004">
    <property type="protein sequence ID" value="SFZ94422.1"/>
    <property type="molecule type" value="Genomic_DNA"/>
</dbReference>
<evidence type="ECO:0000313" key="9">
    <source>
        <dbReference type="EMBL" id="SFZ94422.1"/>
    </source>
</evidence>
<accession>A0A1K2IQ34</accession>
<dbReference type="EC" id="3.4.-.-" evidence="8"/>
<keyword evidence="5" id="KW-0190">Covalent protein-DNA linkage</keyword>
<dbReference type="GO" id="GO:0016829">
    <property type="term" value="F:lyase activity"/>
    <property type="evidence" value="ECO:0007669"/>
    <property type="project" value="UniProtKB-KW"/>
</dbReference>
<dbReference type="SUPFAM" id="SSF143081">
    <property type="entry name" value="BB1717-like"/>
    <property type="match status" value="1"/>
</dbReference>
<evidence type="ECO:0000256" key="6">
    <source>
        <dbReference type="ARBA" id="ARBA00023125"/>
    </source>
</evidence>
<dbReference type="InterPro" id="IPR036590">
    <property type="entry name" value="SRAP-like"/>
</dbReference>
<evidence type="ECO:0000256" key="3">
    <source>
        <dbReference type="ARBA" id="ARBA00022763"/>
    </source>
</evidence>
<dbReference type="Pfam" id="PF02586">
    <property type="entry name" value="SRAP"/>
    <property type="match status" value="1"/>
</dbReference>
<keyword evidence="3" id="KW-0227">DNA damage</keyword>
<evidence type="ECO:0000256" key="1">
    <source>
        <dbReference type="ARBA" id="ARBA00008136"/>
    </source>
</evidence>
<reference evidence="9 10" key="1">
    <citation type="submission" date="2016-10" db="EMBL/GenBank/DDBJ databases">
        <authorList>
            <person name="de Groot N.N."/>
        </authorList>
    </citation>
    <scope>NUCLEOTIDE SEQUENCE [LARGE SCALE GENOMIC DNA]</scope>
    <source>
        <strain evidence="9 10">DSM 18180</strain>
    </source>
</reference>
<dbReference type="Proteomes" id="UP000182544">
    <property type="component" value="Unassembled WGS sequence"/>
</dbReference>
<evidence type="ECO:0000256" key="7">
    <source>
        <dbReference type="ARBA" id="ARBA00023239"/>
    </source>
</evidence>
<dbReference type="OrthoDB" id="9782620at2"/>
<evidence type="ECO:0000256" key="2">
    <source>
        <dbReference type="ARBA" id="ARBA00022670"/>
    </source>
</evidence>
<dbReference type="InterPro" id="IPR003738">
    <property type="entry name" value="SRAP"/>
</dbReference>
<evidence type="ECO:0000256" key="4">
    <source>
        <dbReference type="ARBA" id="ARBA00022801"/>
    </source>
</evidence>
<dbReference type="STRING" id="369401.SAMN05428642_104172"/>
<comment type="similarity">
    <text evidence="1 8">Belongs to the SOS response-associated peptidase family.</text>
</comment>